<name>A0A392U6V6_9FABA</name>
<accession>A0A392U6V6</accession>
<dbReference type="AlphaFoldDB" id="A0A392U6V6"/>
<evidence type="ECO:0000313" key="2">
    <source>
        <dbReference type="Proteomes" id="UP000265520"/>
    </source>
</evidence>
<proteinExistence type="predicted"/>
<organism evidence="1 2">
    <name type="scientific">Trifolium medium</name>
    <dbReference type="NCBI Taxonomy" id="97028"/>
    <lineage>
        <taxon>Eukaryota</taxon>
        <taxon>Viridiplantae</taxon>
        <taxon>Streptophyta</taxon>
        <taxon>Embryophyta</taxon>
        <taxon>Tracheophyta</taxon>
        <taxon>Spermatophyta</taxon>
        <taxon>Magnoliopsida</taxon>
        <taxon>eudicotyledons</taxon>
        <taxon>Gunneridae</taxon>
        <taxon>Pentapetalae</taxon>
        <taxon>rosids</taxon>
        <taxon>fabids</taxon>
        <taxon>Fabales</taxon>
        <taxon>Fabaceae</taxon>
        <taxon>Papilionoideae</taxon>
        <taxon>50 kb inversion clade</taxon>
        <taxon>NPAAA clade</taxon>
        <taxon>Hologalegina</taxon>
        <taxon>IRL clade</taxon>
        <taxon>Trifolieae</taxon>
        <taxon>Trifolium</taxon>
    </lineage>
</organism>
<sequence length="50" mass="5570">LPARIGSPRQKRGKPPNNYSIVIGLRKGWSSWLNKDLPRADLGETKGIKV</sequence>
<protein>
    <submittedName>
        <fullName evidence="1">Uncharacterized protein</fullName>
    </submittedName>
</protein>
<dbReference type="Proteomes" id="UP000265520">
    <property type="component" value="Unassembled WGS sequence"/>
</dbReference>
<feature type="non-terminal residue" evidence="1">
    <location>
        <position position="1"/>
    </location>
</feature>
<reference evidence="1 2" key="1">
    <citation type="journal article" date="2018" name="Front. Plant Sci.">
        <title>Red Clover (Trifolium pratense) and Zigzag Clover (T. medium) - A Picture of Genomic Similarities and Differences.</title>
        <authorList>
            <person name="Dluhosova J."/>
            <person name="Istvanek J."/>
            <person name="Nedelnik J."/>
            <person name="Repkova J."/>
        </authorList>
    </citation>
    <scope>NUCLEOTIDE SEQUENCE [LARGE SCALE GENOMIC DNA]</scope>
    <source>
        <strain evidence="2">cv. 10/8</strain>
        <tissue evidence="1">Leaf</tissue>
    </source>
</reference>
<evidence type="ECO:0000313" key="1">
    <source>
        <dbReference type="EMBL" id="MCI69239.1"/>
    </source>
</evidence>
<comment type="caution">
    <text evidence="1">The sequence shown here is derived from an EMBL/GenBank/DDBJ whole genome shotgun (WGS) entry which is preliminary data.</text>
</comment>
<dbReference type="EMBL" id="LXQA010752014">
    <property type="protein sequence ID" value="MCI69239.1"/>
    <property type="molecule type" value="Genomic_DNA"/>
</dbReference>
<keyword evidence="2" id="KW-1185">Reference proteome</keyword>